<gene>
    <name evidence="5" type="ORF">H9712_03230</name>
</gene>
<organism evidence="5 6">
    <name type="scientific">Candidatus Flavonifractor intestinigallinarum</name>
    <dbReference type="NCBI Taxonomy" id="2838586"/>
    <lineage>
        <taxon>Bacteria</taxon>
        <taxon>Bacillati</taxon>
        <taxon>Bacillota</taxon>
        <taxon>Clostridia</taxon>
        <taxon>Eubacteriales</taxon>
        <taxon>Oscillospiraceae</taxon>
        <taxon>Flavonifractor</taxon>
    </lineage>
</organism>
<dbReference type="InterPro" id="IPR029149">
    <property type="entry name" value="Creatin/AminoP/Spt16_N"/>
</dbReference>
<keyword evidence="5" id="KW-0031">Aminopeptidase</keyword>
<evidence type="ECO:0000256" key="1">
    <source>
        <dbReference type="ARBA" id="ARBA00008766"/>
    </source>
</evidence>
<dbReference type="PANTHER" id="PTHR46112">
    <property type="entry name" value="AMINOPEPTIDASE"/>
    <property type="match status" value="1"/>
</dbReference>
<evidence type="ECO:0000259" key="3">
    <source>
        <dbReference type="Pfam" id="PF00557"/>
    </source>
</evidence>
<dbReference type="FunFam" id="3.90.230.10:FF:000014">
    <property type="entry name" value="Aminopeptidase P family protein"/>
    <property type="match status" value="1"/>
</dbReference>
<reference evidence="5" key="2">
    <citation type="submission" date="2021-04" db="EMBL/GenBank/DDBJ databases">
        <authorList>
            <person name="Gilroy R."/>
        </authorList>
    </citation>
    <scope>NUCLEOTIDE SEQUENCE</scope>
    <source>
        <strain evidence="5">CHK192-8294</strain>
    </source>
</reference>
<dbReference type="Pfam" id="PF01321">
    <property type="entry name" value="Creatinase_N"/>
    <property type="match status" value="1"/>
</dbReference>
<comment type="similarity">
    <text evidence="1">Belongs to the peptidase M24B family.</text>
</comment>
<dbReference type="Gene3D" id="3.90.230.10">
    <property type="entry name" value="Creatinase/methionine aminopeptidase superfamily"/>
    <property type="match status" value="1"/>
</dbReference>
<feature type="domain" description="Creatinase N-terminal" evidence="4">
    <location>
        <begin position="4"/>
        <end position="126"/>
    </location>
</feature>
<dbReference type="EMBL" id="DWXO01000031">
    <property type="protein sequence ID" value="HJB79977.1"/>
    <property type="molecule type" value="Genomic_DNA"/>
</dbReference>
<feature type="domain" description="Peptidase M24" evidence="3">
    <location>
        <begin position="135"/>
        <end position="337"/>
    </location>
</feature>
<dbReference type="AlphaFoldDB" id="A0A9D2MKQ2"/>
<comment type="caution">
    <text evidence="5">The sequence shown here is derived from an EMBL/GenBank/DDBJ whole genome shotgun (WGS) entry which is preliminary data.</text>
</comment>
<dbReference type="InterPro" id="IPR050659">
    <property type="entry name" value="Peptidase_M24B"/>
</dbReference>
<evidence type="ECO:0000259" key="4">
    <source>
        <dbReference type="Pfam" id="PF01321"/>
    </source>
</evidence>
<evidence type="ECO:0000313" key="5">
    <source>
        <dbReference type="EMBL" id="HJB79977.1"/>
    </source>
</evidence>
<name>A0A9D2MKQ2_9FIRM</name>
<protein>
    <submittedName>
        <fullName evidence="5">Aminopeptidase P family protein</fullName>
    </submittedName>
</protein>
<dbReference type="InterPro" id="IPR000587">
    <property type="entry name" value="Creatinase_N"/>
</dbReference>
<keyword evidence="2" id="KW-0378">Hydrolase</keyword>
<evidence type="ECO:0000313" key="6">
    <source>
        <dbReference type="Proteomes" id="UP000823921"/>
    </source>
</evidence>
<dbReference type="CDD" id="cd01092">
    <property type="entry name" value="APP-like"/>
    <property type="match status" value="1"/>
</dbReference>
<dbReference type="Proteomes" id="UP000823921">
    <property type="component" value="Unassembled WGS sequence"/>
</dbReference>
<dbReference type="GO" id="GO:0004177">
    <property type="term" value="F:aminopeptidase activity"/>
    <property type="evidence" value="ECO:0007669"/>
    <property type="project" value="UniProtKB-KW"/>
</dbReference>
<accession>A0A9D2MKQ2</accession>
<sequence>MNHLKQIAAKLDEYKLDAMLITSDPGEYYAIGFHGEGMVIVTKNESRYFTDSRYIEAAGNLVTGAAITMTDRNKNFMVLAEQAVRELGIQQMGFEDGYVTVASYNQYSKLPCELVPAQSLVNNLRAAKDEEEIALMKRAQEITDQAFDAILKFIQPGMTEQEIAARLQYEMLCRGAEKMSFDPIVVSGPNGSLPHGIPSEKKVQKGEFITMDFGCKFGGYCSDMTRTIALGEPTEEMRKVYDTVLKAQLAGIAKAKAGVPGKEIHNTAAKVIEDAGYGAYFGHGFGHSVGIEIHESPNANGRDETPMPVGAAVSAEPGIYLPGKFGVRIEDVLIYTEEGNVNLTKSPKELIIL</sequence>
<dbReference type="InterPro" id="IPR000994">
    <property type="entry name" value="Pept_M24"/>
</dbReference>
<proteinExistence type="inferred from homology"/>
<evidence type="ECO:0000256" key="2">
    <source>
        <dbReference type="ARBA" id="ARBA00022801"/>
    </source>
</evidence>
<dbReference type="InterPro" id="IPR036005">
    <property type="entry name" value="Creatinase/aminopeptidase-like"/>
</dbReference>
<dbReference type="SUPFAM" id="SSF55920">
    <property type="entry name" value="Creatinase/aminopeptidase"/>
    <property type="match status" value="1"/>
</dbReference>
<dbReference type="PANTHER" id="PTHR46112:SF3">
    <property type="entry name" value="AMINOPEPTIDASE YPDF"/>
    <property type="match status" value="1"/>
</dbReference>
<dbReference type="Gene3D" id="3.40.350.10">
    <property type="entry name" value="Creatinase/prolidase N-terminal domain"/>
    <property type="match status" value="1"/>
</dbReference>
<dbReference type="Pfam" id="PF00557">
    <property type="entry name" value="Peptidase_M24"/>
    <property type="match status" value="1"/>
</dbReference>
<keyword evidence="5" id="KW-0645">Protease</keyword>
<dbReference type="SUPFAM" id="SSF53092">
    <property type="entry name" value="Creatinase/prolidase N-terminal domain"/>
    <property type="match status" value="1"/>
</dbReference>
<reference evidence="5" key="1">
    <citation type="journal article" date="2021" name="PeerJ">
        <title>Extensive microbial diversity within the chicken gut microbiome revealed by metagenomics and culture.</title>
        <authorList>
            <person name="Gilroy R."/>
            <person name="Ravi A."/>
            <person name="Getino M."/>
            <person name="Pursley I."/>
            <person name="Horton D.L."/>
            <person name="Alikhan N.F."/>
            <person name="Baker D."/>
            <person name="Gharbi K."/>
            <person name="Hall N."/>
            <person name="Watson M."/>
            <person name="Adriaenssens E.M."/>
            <person name="Foster-Nyarko E."/>
            <person name="Jarju S."/>
            <person name="Secka A."/>
            <person name="Antonio M."/>
            <person name="Oren A."/>
            <person name="Chaudhuri R.R."/>
            <person name="La Ragione R."/>
            <person name="Hildebrand F."/>
            <person name="Pallen M.J."/>
        </authorList>
    </citation>
    <scope>NUCLEOTIDE SEQUENCE</scope>
    <source>
        <strain evidence="5">CHK192-8294</strain>
    </source>
</reference>